<dbReference type="CDD" id="cd01427">
    <property type="entry name" value="HAD_like"/>
    <property type="match status" value="1"/>
</dbReference>
<dbReference type="GO" id="GO:0006281">
    <property type="term" value="P:DNA repair"/>
    <property type="evidence" value="ECO:0007669"/>
    <property type="project" value="TreeGrafter"/>
</dbReference>
<protein>
    <submittedName>
        <fullName evidence="1">HAD-superfamily hydrolase, subfamily IA, variant 1</fullName>
    </submittedName>
</protein>
<dbReference type="Gene3D" id="3.40.50.1000">
    <property type="entry name" value="HAD superfamily/HAD-like"/>
    <property type="match status" value="1"/>
</dbReference>
<dbReference type="STRING" id="525903.Taci_0229"/>
<dbReference type="GO" id="GO:0008967">
    <property type="term" value="F:phosphoglycolate phosphatase activity"/>
    <property type="evidence" value="ECO:0007669"/>
    <property type="project" value="TreeGrafter"/>
</dbReference>
<evidence type="ECO:0000313" key="2">
    <source>
        <dbReference type="Proteomes" id="UP000002030"/>
    </source>
</evidence>
<dbReference type="KEGG" id="tai:Taci_0229"/>
<dbReference type="EnsemblBacteria" id="ACZ18468">
    <property type="protein sequence ID" value="ACZ18468"/>
    <property type="gene ID" value="Taci_0229"/>
</dbReference>
<dbReference type="PANTHER" id="PTHR43434:SF1">
    <property type="entry name" value="PHOSPHOGLYCOLATE PHOSPHATASE"/>
    <property type="match status" value="1"/>
</dbReference>
<sequence>MRIDGVIFDVDGVLVDVGGSYPRVIRRAVAWGWEALGGEVDCEGYTDEHQRVTKAHRAFNDDYDIPWAMLCMARCRGIGPLSRSFPIPGEWEEELALFDGDDPVPWAMERFGEPEFDGSFREAVRGFCDRLYVEGLDGEEPYFKYESPLIRRRFDHIPLPVGIYTGRPWRELDLAFRLLGWEDFPRHLAVTPDSGILKPSPEGLRILCQELNISNPAFFGDSESDRAAMEAFGRGVFVAIGDSPGGDGPRFSNVEEGLDWVLSQAGGEGP</sequence>
<dbReference type="HOGENOM" id="CLU_1037089_0_0_0"/>
<dbReference type="eggNOG" id="COG0546">
    <property type="taxonomic scope" value="Bacteria"/>
</dbReference>
<keyword evidence="1" id="KW-0378">Hydrolase</keyword>
<proteinExistence type="predicted"/>
<dbReference type="Proteomes" id="UP000002030">
    <property type="component" value="Chromosome"/>
</dbReference>
<dbReference type="InterPro" id="IPR050155">
    <property type="entry name" value="HAD-like_hydrolase_sf"/>
</dbReference>
<evidence type="ECO:0000313" key="1">
    <source>
        <dbReference type="EMBL" id="ACZ18468.1"/>
    </source>
</evidence>
<reference evidence="1 2" key="1">
    <citation type="journal article" date="2009" name="Stand. Genomic Sci.">
        <title>Complete genome sequence of Thermanaerovibrio acidaminovorans type strain (Su883).</title>
        <authorList>
            <person name="Chovatia M."/>
            <person name="Sikorski J."/>
            <person name="Schroder M."/>
            <person name="Lapidus A."/>
            <person name="Nolan M."/>
            <person name="Tice H."/>
            <person name="Glavina Del Rio T."/>
            <person name="Copeland A."/>
            <person name="Cheng J.F."/>
            <person name="Lucas S."/>
            <person name="Chen F."/>
            <person name="Bruce D."/>
            <person name="Goodwin L."/>
            <person name="Pitluck S."/>
            <person name="Ivanova N."/>
            <person name="Mavromatis K."/>
            <person name="Ovchinnikova G."/>
            <person name="Pati A."/>
            <person name="Chen A."/>
            <person name="Palaniappan K."/>
            <person name="Land M."/>
            <person name="Hauser L."/>
            <person name="Chang Y.J."/>
            <person name="Jeffries C.D."/>
            <person name="Chain P."/>
            <person name="Saunders E."/>
            <person name="Detter J.C."/>
            <person name="Brettin T."/>
            <person name="Rohde M."/>
            <person name="Goker M."/>
            <person name="Spring S."/>
            <person name="Bristow J."/>
            <person name="Markowitz V."/>
            <person name="Hugenholtz P."/>
            <person name="Kyrpides N.C."/>
            <person name="Klenk H.P."/>
            <person name="Eisen J.A."/>
        </authorList>
    </citation>
    <scope>NUCLEOTIDE SEQUENCE [LARGE SCALE GENOMIC DNA]</scope>
    <source>
        <strain evidence="2">ATCC 49978 / DSM 6589 / Su883</strain>
    </source>
</reference>
<accession>D1B865</accession>
<dbReference type="AlphaFoldDB" id="D1B865"/>
<dbReference type="InterPro" id="IPR023214">
    <property type="entry name" value="HAD_sf"/>
</dbReference>
<dbReference type="InterPro" id="IPR036412">
    <property type="entry name" value="HAD-like_sf"/>
</dbReference>
<organism evidence="1 2">
    <name type="scientific">Thermanaerovibrio acidaminovorans (strain ATCC 49978 / DSM 6589 / Su883)</name>
    <name type="common">Selenomonas acidaminovorans</name>
    <dbReference type="NCBI Taxonomy" id="525903"/>
    <lineage>
        <taxon>Bacteria</taxon>
        <taxon>Thermotogati</taxon>
        <taxon>Synergistota</taxon>
        <taxon>Synergistia</taxon>
        <taxon>Synergistales</taxon>
        <taxon>Synergistaceae</taxon>
        <taxon>Thermanaerovibrio</taxon>
    </lineage>
</organism>
<dbReference type="OrthoDB" id="3418at2"/>
<dbReference type="Pfam" id="PF00702">
    <property type="entry name" value="Hydrolase"/>
    <property type="match status" value="1"/>
</dbReference>
<keyword evidence="2" id="KW-1185">Reference proteome</keyword>
<gene>
    <name evidence="1" type="ordered locus">Taci_0229</name>
</gene>
<name>D1B865_THEAS</name>
<dbReference type="PANTHER" id="PTHR43434">
    <property type="entry name" value="PHOSPHOGLYCOLATE PHOSPHATASE"/>
    <property type="match status" value="1"/>
</dbReference>
<dbReference type="EMBL" id="CP001818">
    <property type="protein sequence ID" value="ACZ18468.1"/>
    <property type="molecule type" value="Genomic_DNA"/>
</dbReference>
<dbReference type="SUPFAM" id="SSF56784">
    <property type="entry name" value="HAD-like"/>
    <property type="match status" value="1"/>
</dbReference>